<name>A0A183EI86_9BILA</name>
<sequence>MEDRMKLSFRTALPFTGRVFVKGMVDKDQCVESFIGNTKTELQYVMNNGQCNMRRSRKHFTLNATHEIIVFRLFRWDTSLFTTPFVFKPTRFDCGSDIY</sequence>
<dbReference type="AlphaFoldDB" id="A0A183EI86"/>
<dbReference type="Pfam" id="PF25057">
    <property type="entry name" value="CUT_N"/>
    <property type="match status" value="1"/>
</dbReference>
<protein>
    <submittedName>
        <fullName evidence="4">ZP domain-containing protein</fullName>
    </submittedName>
</protein>
<proteinExistence type="predicted"/>
<accession>A0A183EI86</accession>
<organism evidence="4">
    <name type="scientific">Gongylonema pulchrum</name>
    <dbReference type="NCBI Taxonomy" id="637853"/>
    <lineage>
        <taxon>Eukaryota</taxon>
        <taxon>Metazoa</taxon>
        <taxon>Ecdysozoa</taxon>
        <taxon>Nematoda</taxon>
        <taxon>Chromadorea</taxon>
        <taxon>Rhabditida</taxon>
        <taxon>Spirurina</taxon>
        <taxon>Spiruromorpha</taxon>
        <taxon>Spiruroidea</taxon>
        <taxon>Gongylonematidae</taxon>
        <taxon>Gongylonema</taxon>
    </lineage>
</organism>
<dbReference type="WBParaSite" id="GPUH_0002070201-mRNA-1">
    <property type="protein sequence ID" value="GPUH_0002070201-mRNA-1"/>
    <property type="gene ID" value="GPUH_0002070201"/>
</dbReference>
<evidence type="ECO:0000313" key="4">
    <source>
        <dbReference type="WBParaSite" id="GPUH_0002070201-mRNA-1"/>
    </source>
</evidence>
<dbReference type="EMBL" id="UYRT01090875">
    <property type="protein sequence ID" value="VDN36550.1"/>
    <property type="molecule type" value="Genomic_DNA"/>
</dbReference>
<feature type="domain" description="Cuticlin N-terminal" evidence="1">
    <location>
        <begin position="2"/>
        <end position="70"/>
    </location>
</feature>
<evidence type="ECO:0000313" key="2">
    <source>
        <dbReference type="EMBL" id="VDN36550.1"/>
    </source>
</evidence>
<reference evidence="2 3" key="2">
    <citation type="submission" date="2018-11" db="EMBL/GenBank/DDBJ databases">
        <authorList>
            <consortium name="Pathogen Informatics"/>
        </authorList>
    </citation>
    <scope>NUCLEOTIDE SEQUENCE [LARGE SCALE GENOMIC DNA]</scope>
</reference>
<dbReference type="OrthoDB" id="5855881at2759"/>
<gene>
    <name evidence="2" type="ORF">GPUH_LOCUS20677</name>
</gene>
<evidence type="ECO:0000259" key="1">
    <source>
        <dbReference type="Pfam" id="PF25057"/>
    </source>
</evidence>
<evidence type="ECO:0000313" key="3">
    <source>
        <dbReference type="Proteomes" id="UP000271098"/>
    </source>
</evidence>
<reference evidence="4" key="1">
    <citation type="submission" date="2016-06" db="UniProtKB">
        <authorList>
            <consortium name="WormBaseParasite"/>
        </authorList>
    </citation>
    <scope>IDENTIFICATION</scope>
</reference>
<keyword evidence="3" id="KW-1185">Reference proteome</keyword>
<dbReference type="Proteomes" id="UP000271098">
    <property type="component" value="Unassembled WGS sequence"/>
</dbReference>
<dbReference type="InterPro" id="IPR056953">
    <property type="entry name" value="CUT_N"/>
</dbReference>